<keyword evidence="2" id="KW-0812">Transmembrane</keyword>
<keyword evidence="2" id="KW-0472">Membrane</keyword>
<keyword evidence="4" id="KW-1185">Reference proteome</keyword>
<dbReference type="AlphaFoldDB" id="A0A4U5N234"/>
<name>A0A4U5N234_STECR</name>
<feature type="compositionally biased region" description="Polar residues" evidence="1">
    <location>
        <begin position="85"/>
        <end position="98"/>
    </location>
</feature>
<reference evidence="3 4" key="1">
    <citation type="journal article" date="2015" name="Genome Biol.">
        <title>Comparative genomics of Steinernema reveals deeply conserved gene regulatory networks.</title>
        <authorList>
            <person name="Dillman A.R."/>
            <person name="Macchietto M."/>
            <person name="Porter C.F."/>
            <person name="Rogers A."/>
            <person name="Williams B."/>
            <person name="Antoshechkin I."/>
            <person name="Lee M.M."/>
            <person name="Goodwin Z."/>
            <person name="Lu X."/>
            <person name="Lewis E.E."/>
            <person name="Goodrich-Blair H."/>
            <person name="Stock S.P."/>
            <person name="Adams B.J."/>
            <person name="Sternberg P.W."/>
            <person name="Mortazavi A."/>
        </authorList>
    </citation>
    <scope>NUCLEOTIDE SEQUENCE [LARGE SCALE GENOMIC DNA]</scope>
    <source>
        <strain evidence="3 4">ALL</strain>
    </source>
</reference>
<dbReference type="EMBL" id="AZBU02000005">
    <property type="protein sequence ID" value="TKR76447.1"/>
    <property type="molecule type" value="Genomic_DNA"/>
</dbReference>
<evidence type="ECO:0000256" key="1">
    <source>
        <dbReference type="SAM" id="MobiDB-lite"/>
    </source>
</evidence>
<feature type="transmembrane region" description="Helical" evidence="2">
    <location>
        <begin position="166"/>
        <end position="191"/>
    </location>
</feature>
<feature type="compositionally biased region" description="Polar residues" evidence="1">
    <location>
        <begin position="106"/>
        <end position="115"/>
    </location>
</feature>
<comment type="caution">
    <text evidence="3">The sequence shown here is derived from an EMBL/GenBank/DDBJ whole genome shotgun (WGS) entry which is preliminary data.</text>
</comment>
<gene>
    <name evidence="3" type="ORF">L596_017582</name>
</gene>
<evidence type="ECO:0000256" key="2">
    <source>
        <dbReference type="SAM" id="Phobius"/>
    </source>
</evidence>
<reference evidence="3 4" key="2">
    <citation type="journal article" date="2019" name="G3 (Bethesda)">
        <title>Hybrid Assembly of the Genome of the Entomopathogenic Nematode Steinernema carpocapsae Identifies the X-Chromosome.</title>
        <authorList>
            <person name="Serra L."/>
            <person name="Macchietto M."/>
            <person name="Macias-Munoz A."/>
            <person name="McGill C.J."/>
            <person name="Rodriguez I.M."/>
            <person name="Rodriguez B."/>
            <person name="Murad R."/>
            <person name="Mortazavi A."/>
        </authorList>
    </citation>
    <scope>NUCLEOTIDE SEQUENCE [LARGE SCALE GENOMIC DNA]</scope>
    <source>
        <strain evidence="3 4">ALL</strain>
    </source>
</reference>
<evidence type="ECO:0000313" key="4">
    <source>
        <dbReference type="Proteomes" id="UP000298663"/>
    </source>
</evidence>
<dbReference type="Proteomes" id="UP000298663">
    <property type="component" value="Unassembled WGS sequence"/>
</dbReference>
<evidence type="ECO:0000313" key="3">
    <source>
        <dbReference type="EMBL" id="TKR76447.1"/>
    </source>
</evidence>
<protein>
    <submittedName>
        <fullName evidence="3">Uncharacterized protein</fullName>
    </submittedName>
</protein>
<organism evidence="3 4">
    <name type="scientific">Steinernema carpocapsae</name>
    <name type="common">Entomopathogenic nematode</name>
    <dbReference type="NCBI Taxonomy" id="34508"/>
    <lineage>
        <taxon>Eukaryota</taxon>
        <taxon>Metazoa</taxon>
        <taxon>Ecdysozoa</taxon>
        <taxon>Nematoda</taxon>
        <taxon>Chromadorea</taxon>
        <taxon>Rhabditida</taxon>
        <taxon>Tylenchina</taxon>
        <taxon>Panagrolaimomorpha</taxon>
        <taxon>Strongyloidoidea</taxon>
        <taxon>Steinernematidae</taxon>
        <taxon>Steinernema</taxon>
    </lineage>
</organism>
<accession>A0A4U5N234</accession>
<keyword evidence="2" id="KW-1133">Transmembrane helix</keyword>
<feature type="region of interest" description="Disordered" evidence="1">
    <location>
        <begin position="83"/>
        <end position="115"/>
    </location>
</feature>
<proteinExistence type="predicted"/>
<sequence>MSCSALSGERIFWSTLYTSHSSQVDQRRFSMKERNSCLRRIPRLRVVFCVSICLILRSCASVAVQNEASKLWSSTLNPVDRNATEDSTTPIWTTTNASKPVEDQKGASTHLNSTVDGSPSWTTTNALKLGSPSKKPVDANIDTTHFVNVKKDPVAHESEAKKVPGLLRYVAIGLLIACVLAAAFFAVLFILACKGMICRPREEDEEE</sequence>